<proteinExistence type="inferred from homology"/>
<protein>
    <recommendedName>
        <fullName evidence="1">External core antigen</fullName>
    </recommendedName>
</protein>
<dbReference type="GO" id="GO:0005198">
    <property type="term" value="F:structural molecule activity"/>
    <property type="evidence" value="ECO:0007669"/>
    <property type="project" value="InterPro"/>
</dbReference>
<gene>
    <name evidence="1 3" type="primary">C</name>
</gene>
<organismHost>
    <name type="scientific">Pan troglodytes</name>
    <name type="common">Chimpanzee</name>
    <dbReference type="NCBI Taxonomy" id="9598"/>
</organismHost>
<dbReference type="Gene3D" id="1.10.4090.10">
    <property type="entry name" value="Viral capsid, core domain supefamily, Hepatitis B virus"/>
    <property type="match status" value="1"/>
</dbReference>
<organism evidence="3 4">
    <name type="scientific">Hepatitis B virus</name>
    <name type="common">HBV</name>
    <dbReference type="NCBI Taxonomy" id="10407"/>
    <lineage>
        <taxon>Viruses</taxon>
        <taxon>Riboviria</taxon>
        <taxon>Pararnavirae</taxon>
        <taxon>Artverviricota</taxon>
        <taxon>Revtraviricetes</taxon>
        <taxon>Blubervirales</taxon>
        <taxon>Hepadnaviridae</taxon>
        <taxon>Orthohepadnavirus</taxon>
        <taxon>Orthohepadnavirus hominoidei</taxon>
    </lineage>
</organism>
<dbReference type="Pfam" id="PF00906">
    <property type="entry name" value="Hepatitis_core"/>
    <property type="match status" value="1"/>
</dbReference>
<dbReference type="EMBL" id="JF828909">
    <property type="protein sequence ID" value="AEP40155.1"/>
    <property type="molecule type" value="Genomic_DNA"/>
</dbReference>
<comment type="subcellular location">
    <subcellularLocation>
        <location evidence="1">Secreted</location>
    </subcellularLocation>
</comment>
<sequence length="66" mass="7320">MQLFHLCLIISCSCPTVQASKLCLGWLWGMDIDAYKEFGASVELLSFLPSDFEISLTPPLLCIGRP</sequence>
<comment type="PTM">
    <text evidence="1">Phosphorylated.</text>
</comment>
<comment type="function">
    <text evidence="1">May regulate immune response to the intracellular capsid in acting as a T-cell tolerogen, by having an immunoregulatory effect which prevents destruction of infected cells by cytotoxic T-cells.</text>
</comment>
<dbReference type="Proteomes" id="UP000170385">
    <property type="component" value="Genome"/>
</dbReference>
<dbReference type="SUPFAM" id="SSF47852">
    <property type="entry name" value="Hepatitis B viral capsid (hbcag)"/>
    <property type="match status" value="1"/>
</dbReference>
<dbReference type="InterPro" id="IPR036459">
    <property type="entry name" value="Viral_capsid_core_dom_sf_HBV"/>
</dbReference>
<name>G4XMD8_HBV</name>
<reference evidence="3 4" key="1">
    <citation type="submission" date="2011-04" db="EMBL/GenBank/DDBJ databases">
        <title>HBV genome isolated from ETV-resistant chronic hepatitis B patients.</title>
        <authorList>
            <person name="Park E.-S."/>
            <person name="Park Y."/>
            <person name="Ahn S.H."/>
            <person name="Lee H.C."/>
            <person name="Kim K.-H."/>
        </authorList>
    </citation>
    <scope>NUCLEOTIDE SEQUENCE [LARGE SCALE GENOMIC DNA]</scope>
    <source>
        <strain evidence="3">ES69-7</strain>
    </source>
</reference>
<dbReference type="InterPro" id="IPR002006">
    <property type="entry name" value="Hepatitis_core"/>
</dbReference>
<feature type="domain" description="Hepatitis B virus capsid N-terminal" evidence="2">
    <location>
        <begin position="1"/>
        <end position="27"/>
    </location>
</feature>
<keyword evidence="1" id="KW-0899">Viral immunoevasion</keyword>
<dbReference type="InterPro" id="IPR013195">
    <property type="entry name" value="Hepatitis_B_virus_capsid_N"/>
</dbReference>
<evidence type="ECO:0000259" key="2">
    <source>
        <dbReference type="Pfam" id="PF08290"/>
    </source>
</evidence>
<organismHost>
    <name type="scientific">Homo sapiens</name>
    <name type="common">Human</name>
    <dbReference type="NCBI Taxonomy" id="9606"/>
</organismHost>
<accession>G4XMD8</accession>
<dbReference type="GO" id="GO:0005576">
    <property type="term" value="C:extracellular region"/>
    <property type="evidence" value="ECO:0007669"/>
    <property type="project" value="UniProtKB-SubCell"/>
</dbReference>
<comment type="PTM">
    <text evidence="1">Cleaved by host furin.</text>
</comment>
<evidence type="ECO:0000256" key="1">
    <source>
        <dbReference type="RuleBase" id="RU361253"/>
    </source>
</evidence>
<evidence type="ECO:0000313" key="4">
    <source>
        <dbReference type="Proteomes" id="UP000170385"/>
    </source>
</evidence>
<dbReference type="Pfam" id="PF08290">
    <property type="entry name" value="Hep_core_N"/>
    <property type="match status" value="1"/>
</dbReference>
<evidence type="ECO:0000313" key="3">
    <source>
        <dbReference type="EMBL" id="AEP40155.1"/>
    </source>
</evidence>
<keyword evidence="1" id="KW-0945">Host-virus interaction</keyword>
<comment type="similarity">
    <text evidence="1">Belongs to the orthohepadnavirus precore antigen family.</text>
</comment>